<reference evidence="3 4" key="1">
    <citation type="journal article" date="2018" name="Sci. Rep.">
        <title>Characterisation of pathogen-specific regions and novel effector candidates in Fusarium oxysporum f. sp. cepae.</title>
        <authorList>
            <person name="Armitage A.D."/>
            <person name="Taylor A."/>
            <person name="Sobczyk M.K."/>
            <person name="Baxter L."/>
            <person name="Greenfield B.P."/>
            <person name="Bates H.J."/>
            <person name="Wilson F."/>
            <person name="Jackson A.C."/>
            <person name="Ott S."/>
            <person name="Harrison R.J."/>
            <person name="Clarkson J.P."/>
        </authorList>
    </citation>
    <scope>NUCLEOTIDE SEQUENCE [LARGE SCALE GENOMIC DNA]</scope>
    <source>
        <strain evidence="3 4">Fp_A8</strain>
    </source>
</reference>
<feature type="coiled-coil region" evidence="1">
    <location>
        <begin position="388"/>
        <end position="415"/>
    </location>
</feature>
<feature type="region of interest" description="Disordered" evidence="2">
    <location>
        <begin position="198"/>
        <end position="257"/>
    </location>
</feature>
<feature type="compositionally biased region" description="Basic and acidic residues" evidence="2">
    <location>
        <begin position="119"/>
        <end position="130"/>
    </location>
</feature>
<feature type="compositionally biased region" description="Low complexity" evidence="2">
    <location>
        <begin position="216"/>
        <end position="242"/>
    </location>
</feature>
<protein>
    <submittedName>
        <fullName evidence="3">Uncharacterized protein</fullName>
    </submittedName>
</protein>
<feature type="region of interest" description="Disordered" evidence="2">
    <location>
        <begin position="111"/>
        <end position="183"/>
    </location>
</feature>
<sequence>MAMDSLKNLVNNVPDWLQRLDDFSGQKDRRQAELAAVAVAEGKSVETKSLRKKGSTKSLNPKEHLPVVHAEPPANEDILDAATPKNKIQAPVNAEAREEYGWDTDTLVDSGEVPVVSDSPHKNVKLHDATENTTNTSEKIEVPELHPPDPSYSNSLTNTATKRHLQRKYGDDEGRRGRKSAKVQDALRLSAEVECEYAAAKSKRQTPVNTKDHKAQTTSSSSSPSHQQQEAIKAAQAKAGPQVRKKPKSPSMMSNEDAPVACQARDKIIVYYDSYVLSFFDDLVRFASSSQDLIRKAKLAARIAHSKRLAEQDVPEDGNNDDALPSLRYMSSRRFGPMSMPLHGTKNRRSDVYDKLDKGLEFVQSMCKNVAYQFLRDGDCNAEIIKVQKRLTKVLKMAKTEMERLEREEPELAKERHDMIAGLQEDSPTTTKQDGKLEAMDQMETIEVDPKYVGPNINETDEGICMELELP</sequence>
<dbReference type="Proteomes" id="UP000283569">
    <property type="component" value="Unassembled WGS sequence"/>
</dbReference>
<comment type="caution">
    <text evidence="3">The sequence shown here is derived from an EMBL/GenBank/DDBJ whole genome shotgun (WGS) entry which is preliminary data.</text>
</comment>
<dbReference type="EMBL" id="MRDB01000131">
    <property type="protein sequence ID" value="RKL21542.1"/>
    <property type="molecule type" value="Genomic_DNA"/>
</dbReference>
<evidence type="ECO:0000313" key="3">
    <source>
        <dbReference type="EMBL" id="RKL21542.1"/>
    </source>
</evidence>
<evidence type="ECO:0000256" key="1">
    <source>
        <dbReference type="SAM" id="Coils"/>
    </source>
</evidence>
<keyword evidence="1" id="KW-0175">Coiled coil</keyword>
<proteinExistence type="predicted"/>
<gene>
    <name evidence="3" type="ORF">BFJ72_g14828</name>
</gene>
<name>A0A420RWX7_GIBIN</name>
<feature type="compositionally biased region" description="Basic and acidic residues" evidence="2">
    <location>
        <begin position="138"/>
        <end position="147"/>
    </location>
</feature>
<feature type="compositionally biased region" description="Polar residues" evidence="2">
    <location>
        <begin position="151"/>
        <end position="160"/>
    </location>
</feature>
<evidence type="ECO:0000256" key="2">
    <source>
        <dbReference type="SAM" id="MobiDB-lite"/>
    </source>
</evidence>
<accession>A0A420RWX7</accession>
<organism evidence="3 4">
    <name type="scientific">Gibberella intermedia</name>
    <name type="common">Bulb rot disease fungus</name>
    <name type="synonym">Fusarium proliferatum</name>
    <dbReference type="NCBI Taxonomy" id="948311"/>
    <lineage>
        <taxon>Eukaryota</taxon>
        <taxon>Fungi</taxon>
        <taxon>Dikarya</taxon>
        <taxon>Ascomycota</taxon>
        <taxon>Pezizomycotina</taxon>
        <taxon>Sordariomycetes</taxon>
        <taxon>Hypocreomycetidae</taxon>
        <taxon>Hypocreales</taxon>
        <taxon>Nectriaceae</taxon>
        <taxon>Fusarium</taxon>
        <taxon>Fusarium fujikuroi species complex</taxon>
    </lineage>
</organism>
<feature type="region of interest" description="Disordered" evidence="2">
    <location>
        <begin position="46"/>
        <end position="73"/>
    </location>
</feature>
<dbReference type="AlphaFoldDB" id="A0A420RWX7"/>
<evidence type="ECO:0000313" key="4">
    <source>
        <dbReference type="Proteomes" id="UP000283569"/>
    </source>
</evidence>